<dbReference type="SUPFAM" id="SSF54909">
    <property type="entry name" value="Dimeric alpha+beta barrel"/>
    <property type="match status" value="1"/>
</dbReference>
<dbReference type="AlphaFoldDB" id="A0A0F9V4I2"/>
<dbReference type="InterPro" id="IPR013097">
    <property type="entry name" value="Dabb"/>
</dbReference>
<reference evidence="2" key="1">
    <citation type="journal article" date="2015" name="Nature">
        <title>Complex archaea that bridge the gap between prokaryotes and eukaryotes.</title>
        <authorList>
            <person name="Spang A."/>
            <person name="Saw J.H."/>
            <person name="Jorgensen S.L."/>
            <person name="Zaremba-Niedzwiedzka K."/>
            <person name="Martijn J."/>
            <person name="Lind A.E."/>
            <person name="van Eijk R."/>
            <person name="Schleper C."/>
            <person name="Guy L."/>
            <person name="Ettema T.J."/>
        </authorList>
    </citation>
    <scope>NUCLEOTIDE SEQUENCE</scope>
</reference>
<dbReference type="SMART" id="SM00886">
    <property type="entry name" value="Dabb"/>
    <property type="match status" value="1"/>
</dbReference>
<gene>
    <name evidence="2" type="ORF">LCGC14_0186880</name>
</gene>
<sequence length="101" mass="11647">MSDKKSNGQIIRHVVFFSSKDAKDIDQIVEGLSMLGTIPSVKHFEVSRNRNEDRFANDVDVIVYAEFENEAALKAYRAHQIYQDCIDIVRPLREMRIAADF</sequence>
<proteinExistence type="predicted"/>
<feature type="domain" description="Stress-response A/B barrel" evidence="1">
    <location>
        <begin position="11"/>
        <end position="101"/>
    </location>
</feature>
<dbReference type="EMBL" id="LAZR01000077">
    <property type="protein sequence ID" value="KKN94612.1"/>
    <property type="molecule type" value="Genomic_DNA"/>
</dbReference>
<dbReference type="Pfam" id="PF07876">
    <property type="entry name" value="Dabb"/>
    <property type="match status" value="1"/>
</dbReference>
<organism evidence="2">
    <name type="scientific">marine sediment metagenome</name>
    <dbReference type="NCBI Taxonomy" id="412755"/>
    <lineage>
        <taxon>unclassified sequences</taxon>
        <taxon>metagenomes</taxon>
        <taxon>ecological metagenomes</taxon>
    </lineage>
</organism>
<dbReference type="InterPro" id="IPR011008">
    <property type="entry name" value="Dimeric_a/b-barrel"/>
</dbReference>
<evidence type="ECO:0000259" key="1">
    <source>
        <dbReference type="PROSITE" id="PS51502"/>
    </source>
</evidence>
<name>A0A0F9V4I2_9ZZZZ</name>
<protein>
    <recommendedName>
        <fullName evidence="1">Stress-response A/B barrel domain-containing protein</fullName>
    </recommendedName>
</protein>
<accession>A0A0F9V4I2</accession>
<dbReference type="Gene3D" id="3.30.70.100">
    <property type="match status" value="1"/>
</dbReference>
<evidence type="ECO:0000313" key="2">
    <source>
        <dbReference type="EMBL" id="KKN94612.1"/>
    </source>
</evidence>
<comment type="caution">
    <text evidence="2">The sequence shown here is derived from an EMBL/GenBank/DDBJ whole genome shotgun (WGS) entry which is preliminary data.</text>
</comment>
<dbReference type="PROSITE" id="PS51502">
    <property type="entry name" value="S_R_A_B_BARREL"/>
    <property type="match status" value="1"/>
</dbReference>